<dbReference type="SUPFAM" id="SSF46785">
    <property type="entry name" value="Winged helix' DNA-binding domain"/>
    <property type="match status" value="1"/>
</dbReference>
<evidence type="ECO:0000256" key="2">
    <source>
        <dbReference type="ARBA" id="ARBA00023015"/>
    </source>
</evidence>
<dbReference type="PRINTS" id="PR00039">
    <property type="entry name" value="HTHLYSR"/>
</dbReference>
<dbReference type="SUPFAM" id="SSF53850">
    <property type="entry name" value="Periplasmic binding protein-like II"/>
    <property type="match status" value="1"/>
</dbReference>
<comment type="similarity">
    <text evidence="1">Belongs to the LysR transcriptional regulatory family.</text>
</comment>
<evidence type="ECO:0000256" key="4">
    <source>
        <dbReference type="ARBA" id="ARBA00023163"/>
    </source>
</evidence>
<dbReference type="InterPro" id="IPR005119">
    <property type="entry name" value="LysR_subst-bd"/>
</dbReference>
<evidence type="ECO:0000256" key="1">
    <source>
        <dbReference type="ARBA" id="ARBA00009437"/>
    </source>
</evidence>
<keyword evidence="2" id="KW-0805">Transcription regulation</keyword>
<name>A0A6F8PPV7_9GAMM</name>
<evidence type="ECO:0000259" key="5">
    <source>
        <dbReference type="PROSITE" id="PS50931"/>
    </source>
</evidence>
<reference evidence="7" key="1">
    <citation type="submission" date="2019-11" db="EMBL/GenBank/DDBJ databases">
        <title>Isolation and characterization of two novel species in the genus Thiomicrorhabdus.</title>
        <authorList>
            <person name="Mochizuki J."/>
            <person name="Kojima H."/>
            <person name="Fukui M."/>
        </authorList>
    </citation>
    <scope>NUCLEOTIDE SEQUENCE [LARGE SCALE GENOMIC DNA]</scope>
    <source>
        <strain evidence="7">AkT22</strain>
    </source>
</reference>
<evidence type="ECO:0000256" key="3">
    <source>
        <dbReference type="ARBA" id="ARBA00023125"/>
    </source>
</evidence>
<keyword evidence="4" id="KW-0804">Transcription</keyword>
<sequence>MPDSQTSQSNFLIRHASLRQIQVFESVARNLSFTRAAEELYLTQPTVSSQVKSLAEAIDMPLYEQIGRNIFLTEVGEQVACSCREVIGRLSNLEILLDDYRGMKRGRLRVSVITTAKYFAPLALGKFCKKYPKIELGLKITNRENIYKRIDQNLDDLYILGQVPPTHLDLTSVPFAPNPLCIIAHKNHPLAGQKVTLKRLAKEPFLMREEGSGIRSAIEDLFAEQGLTVQERLSLESNEAVKHCVAGELGVACVSEHALNLSEPNMPIVKLDVEGFPILKQWNIVYPASKELSILAKEFLTFLTEKGQGYIDLQSN</sequence>
<dbReference type="PANTHER" id="PTHR30126:SF5">
    <property type="entry name" value="HTH-TYPE TRANSCRIPTIONAL ACTIVATOR CMPR"/>
    <property type="match status" value="1"/>
</dbReference>
<dbReference type="RefSeq" id="WP_173291864.1">
    <property type="nucleotide sequence ID" value="NZ_AP021888.1"/>
</dbReference>
<dbReference type="GO" id="GO:0000976">
    <property type="term" value="F:transcription cis-regulatory region binding"/>
    <property type="evidence" value="ECO:0007669"/>
    <property type="project" value="TreeGrafter"/>
</dbReference>
<dbReference type="InterPro" id="IPR036390">
    <property type="entry name" value="WH_DNA-bd_sf"/>
</dbReference>
<dbReference type="KEGG" id="tzo:THMIRHAT_18620"/>
<dbReference type="Gene3D" id="1.10.10.10">
    <property type="entry name" value="Winged helix-like DNA-binding domain superfamily/Winged helix DNA-binding domain"/>
    <property type="match status" value="1"/>
</dbReference>
<dbReference type="AlphaFoldDB" id="A0A6F8PPV7"/>
<dbReference type="PROSITE" id="PS50931">
    <property type="entry name" value="HTH_LYSR"/>
    <property type="match status" value="1"/>
</dbReference>
<dbReference type="PANTHER" id="PTHR30126">
    <property type="entry name" value="HTH-TYPE TRANSCRIPTIONAL REGULATOR"/>
    <property type="match status" value="1"/>
</dbReference>
<dbReference type="Proteomes" id="UP000501466">
    <property type="component" value="Chromosome"/>
</dbReference>
<dbReference type="Pfam" id="PF00126">
    <property type="entry name" value="HTH_1"/>
    <property type="match status" value="1"/>
</dbReference>
<accession>A0A6F8PPV7</accession>
<dbReference type="GO" id="GO:0003700">
    <property type="term" value="F:DNA-binding transcription factor activity"/>
    <property type="evidence" value="ECO:0007669"/>
    <property type="project" value="InterPro"/>
</dbReference>
<gene>
    <name evidence="6" type="ORF">THMIRHAT_18620</name>
</gene>
<organism evidence="6 7">
    <name type="scientific">Thiosulfativibrio zosterae</name>
    <dbReference type="NCBI Taxonomy" id="2675053"/>
    <lineage>
        <taxon>Bacteria</taxon>
        <taxon>Pseudomonadati</taxon>
        <taxon>Pseudomonadota</taxon>
        <taxon>Gammaproteobacteria</taxon>
        <taxon>Thiotrichales</taxon>
        <taxon>Piscirickettsiaceae</taxon>
        <taxon>Thiosulfativibrio</taxon>
    </lineage>
</organism>
<dbReference type="InterPro" id="IPR036388">
    <property type="entry name" value="WH-like_DNA-bd_sf"/>
</dbReference>
<keyword evidence="3" id="KW-0238">DNA-binding</keyword>
<feature type="domain" description="HTH lysR-type" evidence="5">
    <location>
        <begin position="18"/>
        <end position="73"/>
    </location>
</feature>
<dbReference type="Pfam" id="PF03466">
    <property type="entry name" value="LysR_substrate"/>
    <property type="match status" value="1"/>
</dbReference>
<dbReference type="Gene3D" id="3.40.190.290">
    <property type="match status" value="1"/>
</dbReference>
<proteinExistence type="inferred from homology"/>
<keyword evidence="7" id="KW-1185">Reference proteome</keyword>
<dbReference type="EMBL" id="AP021888">
    <property type="protein sequence ID" value="BBP44116.1"/>
    <property type="molecule type" value="Genomic_DNA"/>
</dbReference>
<evidence type="ECO:0000313" key="6">
    <source>
        <dbReference type="EMBL" id="BBP44116.1"/>
    </source>
</evidence>
<dbReference type="InterPro" id="IPR000847">
    <property type="entry name" value="LysR_HTH_N"/>
</dbReference>
<dbReference type="CDD" id="cd08419">
    <property type="entry name" value="PBP2_CbbR_RubisCO_like"/>
    <property type="match status" value="1"/>
</dbReference>
<protein>
    <submittedName>
        <fullName evidence="6">LysR family transcriptional regulator</fullName>
    </submittedName>
</protein>
<evidence type="ECO:0000313" key="7">
    <source>
        <dbReference type="Proteomes" id="UP000501466"/>
    </source>
</evidence>